<protein>
    <submittedName>
        <fullName evidence="2">Uncharacterized protein</fullName>
    </submittedName>
</protein>
<gene>
    <name evidence="2" type="ORF">ABID43_004893</name>
</gene>
<keyword evidence="3" id="KW-1185">Reference proteome</keyword>
<dbReference type="Proteomes" id="UP001549145">
    <property type="component" value="Unassembled WGS sequence"/>
</dbReference>
<accession>A0ABV2LF32</accession>
<name>A0ABV2LF32_9HYPH</name>
<feature type="region of interest" description="Disordered" evidence="1">
    <location>
        <begin position="124"/>
        <end position="150"/>
    </location>
</feature>
<dbReference type="EMBL" id="JBEPMM010000026">
    <property type="protein sequence ID" value="MET3695325.1"/>
    <property type="molecule type" value="Genomic_DNA"/>
</dbReference>
<evidence type="ECO:0000256" key="1">
    <source>
        <dbReference type="SAM" id="MobiDB-lite"/>
    </source>
</evidence>
<dbReference type="RefSeq" id="WP_238279016.1">
    <property type="nucleotide sequence ID" value="NZ_BPQL01000048.1"/>
</dbReference>
<comment type="caution">
    <text evidence="2">The sequence shown here is derived from an EMBL/GenBank/DDBJ whole genome shotgun (WGS) entry which is preliminary data.</text>
</comment>
<evidence type="ECO:0000313" key="3">
    <source>
        <dbReference type="Proteomes" id="UP001549145"/>
    </source>
</evidence>
<organism evidence="2 3">
    <name type="scientific">Methylobacterium goesingense</name>
    <dbReference type="NCBI Taxonomy" id="243690"/>
    <lineage>
        <taxon>Bacteria</taxon>
        <taxon>Pseudomonadati</taxon>
        <taxon>Pseudomonadota</taxon>
        <taxon>Alphaproteobacteria</taxon>
        <taxon>Hyphomicrobiales</taxon>
        <taxon>Methylobacteriaceae</taxon>
        <taxon>Methylobacterium</taxon>
    </lineage>
</organism>
<proteinExistence type="predicted"/>
<evidence type="ECO:0000313" key="2">
    <source>
        <dbReference type="EMBL" id="MET3695325.1"/>
    </source>
</evidence>
<sequence>MTQHHDELLRELGAGRIEWAAALVVFAGLNLTDEHGRRSLSRDTASRTWRRVRRAVAAARQVEARMAPRPGELVRGVHLVASLAPPVMRIAPARPSPMAVPPIGGVDEATERIAAVLAGMGASRVPLPSQPLRQHQSAPMRPASDEDSSS</sequence>
<reference evidence="2 3" key="1">
    <citation type="submission" date="2024-06" db="EMBL/GenBank/DDBJ databases">
        <title>Genomic Encyclopedia of Type Strains, Phase IV (KMG-IV): sequencing the most valuable type-strain genomes for metagenomic binning, comparative biology and taxonomic classification.</title>
        <authorList>
            <person name="Goeker M."/>
        </authorList>
    </citation>
    <scope>NUCLEOTIDE SEQUENCE [LARGE SCALE GENOMIC DNA]</scope>
    <source>
        <strain evidence="2 3">DSM 21331</strain>
    </source>
</reference>